<evidence type="ECO:0000313" key="4">
    <source>
        <dbReference type="Proteomes" id="UP000243924"/>
    </source>
</evidence>
<dbReference type="STRING" id="1434072.SAMN05216210_0114"/>
<feature type="region of interest" description="Disordered" evidence="1">
    <location>
        <begin position="80"/>
        <end position="100"/>
    </location>
</feature>
<accession>A0A1H2DYR8</accession>
<dbReference type="RefSeq" id="WP_231701663.1">
    <property type="nucleotide sequence ID" value="NZ_LT629787.1"/>
</dbReference>
<sequence>MKTAIRTVWPAIMLMSTLPAIVLAADPADATAPVAGQEYHSPLADYQRWQYPSPGDWRAANDRVAEIGGWQAYAAEVWEASQQADAADDAPEPADHHGHH</sequence>
<organism evidence="3 4">
    <name type="scientific">Halopseudomonas salegens</name>
    <dbReference type="NCBI Taxonomy" id="1434072"/>
    <lineage>
        <taxon>Bacteria</taxon>
        <taxon>Pseudomonadati</taxon>
        <taxon>Pseudomonadota</taxon>
        <taxon>Gammaproteobacteria</taxon>
        <taxon>Pseudomonadales</taxon>
        <taxon>Pseudomonadaceae</taxon>
        <taxon>Halopseudomonas</taxon>
    </lineage>
</organism>
<evidence type="ECO:0000256" key="1">
    <source>
        <dbReference type="SAM" id="MobiDB-lite"/>
    </source>
</evidence>
<protein>
    <submittedName>
        <fullName evidence="3">Uncharacterized protein</fullName>
    </submittedName>
</protein>
<evidence type="ECO:0000256" key="2">
    <source>
        <dbReference type="SAM" id="SignalP"/>
    </source>
</evidence>
<reference evidence="4" key="1">
    <citation type="submission" date="2016-10" db="EMBL/GenBank/DDBJ databases">
        <authorList>
            <person name="Varghese N."/>
            <person name="Submissions S."/>
        </authorList>
    </citation>
    <scope>NUCLEOTIDE SEQUENCE [LARGE SCALE GENOMIC DNA]</scope>
    <source>
        <strain evidence="4">CECT 8338</strain>
    </source>
</reference>
<name>A0A1H2DYR8_9GAMM</name>
<gene>
    <name evidence="3" type="ORF">SAMN05216210_0114</name>
</gene>
<dbReference type="AlphaFoldDB" id="A0A1H2DYR8"/>
<proteinExistence type="predicted"/>
<feature type="chain" id="PRO_5009272518" evidence="2">
    <location>
        <begin position="25"/>
        <end position="100"/>
    </location>
</feature>
<keyword evidence="4" id="KW-1185">Reference proteome</keyword>
<feature type="signal peptide" evidence="2">
    <location>
        <begin position="1"/>
        <end position="24"/>
    </location>
</feature>
<keyword evidence="2" id="KW-0732">Signal</keyword>
<dbReference type="Proteomes" id="UP000243924">
    <property type="component" value="Chromosome I"/>
</dbReference>
<evidence type="ECO:0000313" key="3">
    <source>
        <dbReference type="EMBL" id="SDT87977.1"/>
    </source>
</evidence>
<dbReference type="EMBL" id="LT629787">
    <property type="protein sequence ID" value="SDT87977.1"/>
    <property type="molecule type" value="Genomic_DNA"/>
</dbReference>